<dbReference type="EMBL" id="QYUR01000002">
    <property type="protein sequence ID" value="RJG13691.1"/>
    <property type="molecule type" value="Genomic_DNA"/>
</dbReference>
<evidence type="ECO:0000313" key="2">
    <source>
        <dbReference type="EMBL" id="RJG13691.1"/>
    </source>
</evidence>
<protein>
    <submittedName>
        <fullName evidence="2">Phosphodiesterase</fullName>
    </submittedName>
</protein>
<comment type="caution">
    <text evidence="2">The sequence shown here is derived from an EMBL/GenBank/DDBJ whole genome shotgun (WGS) entry which is preliminary data.</text>
</comment>
<accession>A0A418XML6</accession>
<evidence type="ECO:0000313" key="3">
    <source>
        <dbReference type="Proteomes" id="UP000284021"/>
    </source>
</evidence>
<dbReference type="RefSeq" id="WP_119954242.1">
    <property type="nucleotide sequence ID" value="NZ_QYUR01000002.1"/>
</dbReference>
<proteinExistence type="predicted"/>
<sequence length="107" mass="12228">MSRFLLLLVLLLPLPGFAETLEIPLGQQGATNIALPTRGQSQHAVLERFGLPDEEHPAVGKPPINRWDYREFSIYFESGRVIDSVRHHQSRHLNEPKVQEQPIKEQP</sequence>
<evidence type="ECO:0000256" key="1">
    <source>
        <dbReference type="SAM" id="MobiDB-lite"/>
    </source>
</evidence>
<name>A0A418XML6_9PSED</name>
<feature type="compositionally biased region" description="Basic and acidic residues" evidence="1">
    <location>
        <begin position="92"/>
        <end position="107"/>
    </location>
</feature>
<reference evidence="2 3" key="1">
    <citation type="submission" date="2018-09" db="EMBL/GenBank/DDBJ databases">
        <authorList>
            <person name="Zhu H."/>
        </authorList>
    </citation>
    <scope>NUCLEOTIDE SEQUENCE [LARGE SCALE GENOMIC DNA]</scope>
    <source>
        <strain evidence="2 3">K1S02-6</strain>
    </source>
</reference>
<dbReference type="Proteomes" id="UP000284021">
    <property type="component" value="Unassembled WGS sequence"/>
</dbReference>
<organism evidence="2 3">
    <name type="scientific">Pseudomonas cavernicola</name>
    <dbReference type="NCBI Taxonomy" id="2320866"/>
    <lineage>
        <taxon>Bacteria</taxon>
        <taxon>Pseudomonadati</taxon>
        <taxon>Pseudomonadota</taxon>
        <taxon>Gammaproteobacteria</taxon>
        <taxon>Pseudomonadales</taxon>
        <taxon>Pseudomonadaceae</taxon>
        <taxon>Pseudomonas</taxon>
    </lineage>
</organism>
<keyword evidence="3" id="KW-1185">Reference proteome</keyword>
<dbReference type="AlphaFoldDB" id="A0A418XML6"/>
<feature type="region of interest" description="Disordered" evidence="1">
    <location>
        <begin position="87"/>
        <end position="107"/>
    </location>
</feature>
<dbReference type="OrthoDB" id="7063662at2"/>
<gene>
    <name evidence="2" type="ORF">D3879_10795</name>
</gene>